<sequence length="474" mass="52498">MSLTSSTLLPSQEALLNRLQHISLYGQQLIVLTGEEGAGKTTLVTALLTELEEFSSALVICPKYCDSAEIRRKILVQLLADPVFDDELPLPETMLRASSALPSASCIVLDDAHYIPLEIWAECIVLSQMSFAGKTVNITMTAPIEFLNDVLQQLPVDQRQLLLPLDIEPIDSVEREGLYYTLLSRSDAQPFTPRDIVKNRLEMQSGTPKEVVELLELALNGEAENSTAASKFKQPLIAALGLALVVIFLIWLFVGAEQEVEQSTKVVFAGAPVLTSPFLADYGKRLLADHFMAIENPRLSEGKVENDKAFVSELETQLTDKPRDSKVLAVDEPIVDSEDVIAEMVEPAANQTIETFSIKEIETPTPPNQPKDITASIKVQQKPTQGYTLQLASVKRLDSLARTLEKIALQDGVKVARYKSRWVVLLGEFATVNQAREQSLKLTANGSISAPWIRKWQDLTEYELQDSVPTREIN</sequence>
<dbReference type="eggNOG" id="COG3267">
    <property type="taxonomic scope" value="Bacteria"/>
</dbReference>
<dbReference type="OrthoDB" id="6271962at2"/>
<keyword evidence="1" id="KW-0472">Membrane</keyword>
<evidence type="ECO:0000256" key="1">
    <source>
        <dbReference type="SAM" id="Phobius"/>
    </source>
</evidence>
<dbReference type="GO" id="GO:0016887">
    <property type="term" value="F:ATP hydrolysis activity"/>
    <property type="evidence" value="ECO:0007669"/>
    <property type="project" value="InterPro"/>
</dbReference>
<dbReference type="Pfam" id="PF13401">
    <property type="entry name" value="AAA_22"/>
    <property type="match status" value="1"/>
</dbReference>
<dbReference type="Gene3D" id="3.40.50.300">
    <property type="entry name" value="P-loop containing nucleotide triphosphate hydrolases"/>
    <property type="match status" value="1"/>
</dbReference>
<accession>B8CNJ0</accession>
<name>B8CNJ0_SHEPW</name>
<dbReference type="RefSeq" id="WP_020912186.1">
    <property type="nucleotide sequence ID" value="NC_011566.1"/>
</dbReference>
<gene>
    <name evidence="4" type="ordered locus">swp_2068</name>
</gene>
<dbReference type="AlphaFoldDB" id="B8CNJ0"/>
<evidence type="ECO:0000313" key="4">
    <source>
        <dbReference type="EMBL" id="ACJ28824.1"/>
    </source>
</evidence>
<dbReference type="Gene3D" id="3.30.70.1070">
    <property type="entry name" value="Sporulation related repeat"/>
    <property type="match status" value="1"/>
</dbReference>
<dbReference type="InterPro" id="IPR036680">
    <property type="entry name" value="SPOR-like_sf"/>
</dbReference>
<dbReference type="InterPro" id="IPR007730">
    <property type="entry name" value="SPOR-like_dom"/>
</dbReference>
<reference evidence="4 5" key="1">
    <citation type="journal article" date="2008" name="PLoS ONE">
        <title>Environmental adaptation: genomic analysis of the piezotolerant and psychrotolerant deep-sea iron reducing bacterium Shewanella piezotolerans WP3.</title>
        <authorList>
            <person name="Wang F."/>
            <person name="Wang J."/>
            <person name="Jian H."/>
            <person name="Zhang B."/>
            <person name="Li S."/>
            <person name="Wang F."/>
            <person name="Zeng X."/>
            <person name="Gao L."/>
            <person name="Bartlett D.H."/>
            <person name="Yu J."/>
            <person name="Hu S."/>
            <person name="Xiao X."/>
        </authorList>
    </citation>
    <scope>NUCLEOTIDE SEQUENCE [LARGE SCALE GENOMIC DNA]</scope>
    <source>
        <strain evidence="5">WP3 / JCM 13877</strain>
    </source>
</reference>
<dbReference type="InterPro" id="IPR052026">
    <property type="entry name" value="ExeA_AAA_ATPase_DNA-bind"/>
</dbReference>
<feature type="transmembrane region" description="Helical" evidence="1">
    <location>
        <begin position="236"/>
        <end position="254"/>
    </location>
</feature>
<dbReference type="GO" id="GO:0042834">
    <property type="term" value="F:peptidoglycan binding"/>
    <property type="evidence" value="ECO:0007669"/>
    <property type="project" value="InterPro"/>
</dbReference>
<dbReference type="InterPro" id="IPR049945">
    <property type="entry name" value="AAA_22"/>
</dbReference>
<feature type="domain" description="ORC1/DEAH AAA+ ATPase" evidence="3">
    <location>
        <begin position="26"/>
        <end position="142"/>
    </location>
</feature>
<dbReference type="SUPFAM" id="SSF52540">
    <property type="entry name" value="P-loop containing nucleoside triphosphate hydrolases"/>
    <property type="match status" value="1"/>
</dbReference>
<evidence type="ECO:0000313" key="5">
    <source>
        <dbReference type="Proteomes" id="UP000000753"/>
    </source>
</evidence>
<keyword evidence="1" id="KW-0812">Transmembrane</keyword>
<dbReference type="Pfam" id="PF05036">
    <property type="entry name" value="SPOR"/>
    <property type="match status" value="1"/>
</dbReference>
<dbReference type="KEGG" id="swp:swp_2068"/>
<proteinExistence type="predicted"/>
<keyword evidence="1" id="KW-1133">Transmembrane helix</keyword>
<dbReference type="PANTHER" id="PTHR35894:SF5">
    <property type="entry name" value="MU-LIKE PROPHAGE FLUMU DNA TRANSPOSITION PROTEIN B"/>
    <property type="match status" value="1"/>
</dbReference>
<dbReference type="HOGENOM" id="CLU_564853_0_0_6"/>
<evidence type="ECO:0000259" key="2">
    <source>
        <dbReference type="Pfam" id="PF05036"/>
    </source>
</evidence>
<dbReference type="PANTHER" id="PTHR35894">
    <property type="entry name" value="GENERAL SECRETION PATHWAY PROTEIN A-RELATED"/>
    <property type="match status" value="1"/>
</dbReference>
<dbReference type="STRING" id="225849.swp_2068"/>
<keyword evidence="5" id="KW-1185">Reference proteome</keyword>
<evidence type="ECO:0000259" key="3">
    <source>
        <dbReference type="Pfam" id="PF13401"/>
    </source>
</evidence>
<dbReference type="EMBL" id="CP000472">
    <property type="protein sequence ID" value="ACJ28824.1"/>
    <property type="molecule type" value="Genomic_DNA"/>
</dbReference>
<feature type="domain" description="SPOR" evidence="2">
    <location>
        <begin position="384"/>
        <end position="454"/>
    </location>
</feature>
<dbReference type="InterPro" id="IPR027417">
    <property type="entry name" value="P-loop_NTPase"/>
</dbReference>
<organism evidence="4 5">
    <name type="scientific">Shewanella piezotolerans (strain WP3 / JCM 13877)</name>
    <dbReference type="NCBI Taxonomy" id="225849"/>
    <lineage>
        <taxon>Bacteria</taxon>
        <taxon>Pseudomonadati</taxon>
        <taxon>Pseudomonadota</taxon>
        <taxon>Gammaproteobacteria</taxon>
        <taxon>Alteromonadales</taxon>
        <taxon>Shewanellaceae</taxon>
        <taxon>Shewanella</taxon>
    </lineage>
</organism>
<dbReference type="Proteomes" id="UP000000753">
    <property type="component" value="Chromosome"/>
</dbReference>
<protein>
    <submittedName>
        <fullName evidence="4">DamX domain protein</fullName>
    </submittedName>
</protein>